<feature type="domain" description="Protein kinase" evidence="2">
    <location>
        <begin position="1"/>
        <end position="263"/>
    </location>
</feature>
<dbReference type="Gene3D" id="1.10.510.10">
    <property type="entry name" value="Transferase(Phosphotransferase) domain 1"/>
    <property type="match status" value="1"/>
</dbReference>
<keyword evidence="4" id="KW-1185">Reference proteome</keyword>
<feature type="non-terminal residue" evidence="3">
    <location>
        <position position="1"/>
    </location>
</feature>
<feature type="region of interest" description="Disordered" evidence="1">
    <location>
        <begin position="288"/>
        <end position="359"/>
    </location>
</feature>
<feature type="compositionally biased region" description="Acidic residues" evidence="1">
    <location>
        <begin position="333"/>
        <end position="344"/>
    </location>
</feature>
<dbReference type="Pfam" id="PF00069">
    <property type="entry name" value="Pkinase"/>
    <property type="match status" value="1"/>
</dbReference>
<evidence type="ECO:0000313" key="4">
    <source>
        <dbReference type="Proteomes" id="UP001177023"/>
    </source>
</evidence>
<proteinExistence type="predicted"/>
<protein>
    <recommendedName>
        <fullName evidence="2">Protein kinase domain-containing protein</fullName>
    </recommendedName>
</protein>
<dbReference type="AlphaFoldDB" id="A0AA36G305"/>
<organism evidence="3 4">
    <name type="scientific">Mesorhabditis spiculigera</name>
    <dbReference type="NCBI Taxonomy" id="96644"/>
    <lineage>
        <taxon>Eukaryota</taxon>
        <taxon>Metazoa</taxon>
        <taxon>Ecdysozoa</taxon>
        <taxon>Nematoda</taxon>
        <taxon>Chromadorea</taxon>
        <taxon>Rhabditida</taxon>
        <taxon>Rhabditina</taxon>
        <taxon>Rhabditomorpha</taxon>
        <taxon>Rhabditoidea</taxon>
        <taxon>Rhabditidae</taxon>
        <taxon>Mesorhabditinae</taxon>
        <taxon>Mesorhabditis</taxon>
    </lineage>
</organism>
<dbReference type="PROSITE" id="PS50011">
    <property type="entry name" value="PROTEIN_KINASE_DOM"/>
    <property type="match status" value="1"/>
</dbReference>
<name>A0AA36G305_9BILA</name>
<evidence type="ECO:0000256" key="1">
    <source>
        <dbReference type="SAM" id="MobiDB-lite"/>
    </source>
</evidence>
<evidence type="ECO:0000313" key="3">
    <source>
        <dbReference type="EMBL" id="CAJ0574033.1"/>
    </source>
</evidence>
<dbReference type="InterPro" id="IPR011009">
    <property type="entry name" value="Kinase-like_dom_sf"/>
</dbReference>
<accession>A0AA36G305</accession>
<dbReference type="GO" id="GO:0005524">
    <property type="term" value="F:ATP binding"/>
    <property type="evidence" value="ECO:0007669"/>
    <property type="project" value="InterPro"/>
</dbReference>
<feature type="compositionally biased region" description="Basic and acidic residues" evidence="1">
    <location>
        <begin position="288"/>
        <end position="332"/>
    </location>
</feature>
<dbReference type="EMBL" id="CATQJA010002626">
    <property type="protein sequence ID" value="CAJ0574033.1"/>
    <property type="molecule type" value="Genomic_DNA"/>
</dbReference>
<dbReference type="InterPro" id="IPR000719">
    <property type="entry name" value="Prot_kinase_dom"/>
</dbReference>
<reference evidence="3" key="1">
    <citation type="submission" date="2023-06" db="EMBL/GenBank/DDBJ databases">
        <authorList>
            <person name="Delattre M."/>
        </authorList>
    </citation>
    <scope>NUCLEOTIDE SEQUENCE</scope>
    <source>
        <strain evidence="3">AF72</strain>
    </source>
</reference>
<dbReference type="SUPFAM" id="SSF56112">
    <property type="entry name" value="Protein kinase-like (PK-like)"/>
    <property type="match status" value="1"/>
</dbReference>
<sequence length="359" mass="41386">MEEQNTKAVLAMKTEFYDLVMPLTRLHVEAEVLGRISKLDPSKRQHFLNYIDKGRSSVLDVKFLMMEMCSLSLSDIRYIVAEDKTFSKSTILQAGKQTMQGIWDLHEVGFVHRDLKPGNCAVGLGDKDKIIYLLDFGIGRALRTASGQMRKPRPQAPFVGTCHYCSVDILSGKDASWKDDIESWLYMMMDLWDSKMMPLVMNMKDRRGATLTAKKKFWKEKNWKNGFPEVLSGLYASLNQLKWGETPDYKLIMAGIDKVAEELKVNLSDPLDWVGKIEEKKKKAQIEKKKKDAEMKKVKAAEEAEEKERKKEREEREKEQDKDREEALKIANEDDAADPEEEDDPFAKLKRVPSKHRTT</sequence>
<dbReference type="Proteomes" id="UP001177023">
    <property type="component" value="Unassembled WGS sequence"/>
</dbReference>
<feature type="compositionally biased region" description="Basic residues" evidence="1">
    <location>
        <begin position="348"/>
        <end position="359"/>
    </location>
</feature>
<dbReference type="GO" id="GO:0004672">
    <property type="term" value="F:protein kinase activity"/>
    <property type="evidence" value="ECO:0007669"/>
    <property type="project" value="InterPro"/>
</dbReference>
<comment type="caution">
    <text evidence="3">The sequence shown here is derived from an EMBL/GenBank/DDBJ whole genome shotgun (WGS) entry which is preliminary data.</text>
</comment>
<gene>
    <name evidence="3" type="ORF">MSPICULIGERA_LOCUS12376</name>
</gene>
<dbReference type="SMART" id="SM00220">
    <property type="entry name" value="S_TKc"/>
    <property type="match status" value="1"/>
</dbReference>
<dbReference type="InterPro" id="IPR050235">
    <property type="entry name" value="CK1_Ser-Thr_kinase"/>
</dbReference>
<evidence type="ECO:0000259" key="2">
    <source>
        <dbReference type="PROSITE" id="PS50011"/>
    </source>
</evidence>
<dbReference type="PANTHER" id="PTHR11909">
    <property type="entry name" value="CASEIN KINASE-RELATED"/>
    <property type="match status" value="1"/>
</dbReference>